<evidence type="ECO:0000313" key="10">
    <source>
        <dbReference type="Proteomes" id="UP000298277"/>
    </source>
</evidence>
<dbReference type="InterPro" id="IPR037066">
    <property type="entry name" value="Plug_dom_sf"/>
</dbReference>
<evidence type="ECO:0000256" key="2">
    <source>
        <dbReference type="ARBA" id="ARBA00023136"/>
    </source>
</evidence>
<evidence type="ECO:0000256" key="4">
    <source>
        <dbReference type="RuleBase" id="RU003357"/>
    </source>
</evidence>
<comment type="caution">
    <text evidence="9">The sequence shown here is derived from an EMBL/GenBank/DDBJ whole genome shotgun (WGS) entry which is preliminary data.</text>
</comment>
<dbReference type="OrthoDB" id="9768470at2"/>
<keyword evidence="3" id="KW-0998">Cell outer membrane</keyword>
<dbReference type="InterPro" id="IPR012910">
    <property type="entry name" value="Plug_dom"/>
</dbReference>
<dbReference type="InterPro" id="IPR008969">
    <property type="entry name" value="CarboxyPept-like_regulatory"/>
</dbReference>
<evidence type="ECO:0000256" key="3">
    <source>
        <dbReference type="ARBA" id="ARBA00023237"/>
    </source>
</evidence>
<gene>
    <name evidence="9" type="ORF">EHQ17_12980</name>
</gene>
<accession>A0A5F1Y8J2</accession>
<dbReference type="Proteomes" id="UP000298277">
    <property type="component" value="Unassembled WGS sequence"/>
</dbReference>
<comment type="subcellular location">
    <subcellularLocation>
        <location evidence="1 4">Cell outer membrane</location>
    </subcellularLocation>
</comment>
<keyword evidence="4" id="KW-0798">TonB box</keyword>
<feature type="domain" description="TonB-dependent receptor-like beta-barrel" evidence="7">
    <location>
        <begin position="477"/>
        <end position="951"/>
    </location>
</feature>
<dbReference type="Gene3D" id="2.40.170.20">
    <property type="entry name" value="TonB-dependent receptor, beta-barrel domain"/>
    <property type="match status" value="1"/>
</dbReference>
<reference evidence="9" key="1">
    <citation type="journal article" date="2019" name="PLoS Negl. Trop. Dis.">
        <title>Revisiting the worldwide diversity of Leptospira species in the environment.</title>
        <authorList>
            <person name="Vincent A.T."/>
            <person name="Schiettekatte O."/>
            <person name="Bourhy P."/>
            <person name="Veyrier F.J."/>
            <person name="Picardeau M."/>
        </authorList>
    </citation>
    <scope>NUCLEOTIDE SEQUENCE [LARGE SCALE GENOMIC DNA]</scope>
    <source>
        <strain evidence="9">201800299</strain>
    </source>
</reference>
<keyword evidence="6" id="KW-0732">Signal</keyword>
<dbReference type="PANTHER" id="PTHR40980:SF5">
    <property type="entry name" value="TONB-DEPENDENT RECEPTOR"/>
    <property type="match status" value="1"/>
</dbReference>
<dbReference type="PANTHER" id="PTHR40980">
    <property type="entry name" value="PLUG DOMAIN-CONTAINING PROTEIN"/>
    <property type="match status" value="1"/>
</dbReference>
<feature type="domain" description="TonB-dependent receptor plug" evidence="8">
    <location>
        <begin position="136"/>
        <end position="229"/>
    </location>
</feature>
<keyword evidence="2 4" id="KW-0472">Membrane</keyword>
<evidence type="ECO:0000313" key="9">
    <source>
        <dbReference type="EMBL" id="TGK31692.1"/>
    </source>
</evidence>
<dbReference type="GO" id="GO:0009279">
    <property type="term" value="C:cell outer membrane"/>
    <property type="evidence" value="ECO:0007669"/>
    <property type="project" value="UniProtKB-SubCell"/>
</dbReference>
<sequence>MKHKTIRIFIFLCIFLIVSPSFGQATGKLKGKIVDSESGDPVFGTVIIVRSVKAATRSDFDGKYELNLPPGEHTVEFQMIGYATQFKKISVSPGSQNSINVVMGAQVLDTVEVKGRGLENSDSALLALQRKSGVVSDGISEEAIKKSPDSSAGDVLRRVTGITLVGGRFIFVRGLGERYSNTILNDSFIPSPEPDKRIVPLDLFPAGVIKNIRVIKSASAEDSAEFSGGIVKIETKEYPDTLQLSVSLGVGKNTQVMGHKFKTFNQGDMYNDLGLVSKKQELPGMIDGLPKVIPFVEGDRFGGIPTNLMKIGALSFNQQWSPQEQDSPFNKSFSISAGNSFKSEKWGRFGILAGTTYNRSYNYREETNSRFQATNPVSLYLKDSNILRPLNQNNQKIYNEEVLWGNNINLAYEPTIGQQFFIKTLYSAQSDKIVREGEGANYIDNFNFKSVNLSYVSRTIFNNTVGGEHEIRLFGSRPHKLEWNTNYALAERDEPDARNQAWSQGGSDLGAGFRRLGNNPDGTRYFSKTEDTIRSQSLKYEIPFNQWDGLQSKLKFGVNNLDRFKHFEFREFGQRNFNGSDRDYIYPVPGEIIYNPLTYISGNRKMFERASGNNAYDASQNLKAAFVQAEIPILAKLKTIVGVRYEDSYQKTKTYDLKSSWNGFNAAYGCNTNSEEERLLLIKANLCDANNLGIGELRTKDKLPSANVAWEIAKDMNLRLGYSQTLTRPDLRELSPFGFSAYFQADRIFGNSSLQRTYIHNYDVRWEYYLTNTDYIGVGAFYKNLSNPIELIGLPVAGSASLVYKYANAQQATIRGIELDYRKELLWWLRLEANVFFIRSRVDVIDANIYGFIATGQVDPASTYAAYAPTNLSRPLQGQSDFVSNVRIDVYTSKSKKHNVGFYYNYFSDRIALVGSDGVPDAIQKGAGTTDVVYTYKHNDRFDIRSSVRNLMNTQFKISQTDPLTGQEYVFQKYRTGLDISFSATYKL</sequence>
<dbReference type="InterPro" id="IPR000531">
    <property type="entry name" value="Beta-barrel_TonB"/>
</dbReference>
<dbReference type="Pfam" id="PF07715">
    <property type="entry name" value="Plug"/>
    <property type="match status" value="1"/>
</dbReference>
<comment type="similarity">
    <text evidence="4">Belongs to the TonB-dependent receptor family.</text>
</comment>
<name>A0A5F1Y8J2_9LEPT</name>
<dbReference type="AlphaFoldDB" id="A0A5F1Y8J2"/>
<dbReference type="Gene3D" id="2.60.40.1120">
    <property type="entry name" value="Carboxypeptidase-like, regulatory domain"/>
    <property type="match status" value="1"/>
</dbReference>
<keyword evidence="9" id="KW-0675">Receptor</keyword>
<feature type="signal peptide" evidence="6">
    <location>
        <begin position="1"/>
        <end position="23"/>
    </location>
</feature>
<feature type="chain" id="PRO_5043206696" evidence="6">
    <location>
        <begin position="24"/>
        <end position="988"/>
    </location>
</feature>
<evidence type="ECO:0000259" key="7">
    <source>
        <dbReference type="Pfam" id="PF00593"/>
    </source>
</evidence>
<dbReference type="SUPFAM" id="SSF49464">
    <property type="entry name" value="Carboxypeptidase regulatory domain-like"/>
    <property type="match status" value="1"/>
</dbReference>
<dbReference type="RefSeq" id="WP_135592012.1">
    <property type="nucleotide sequence ID" value="NZ_RQEZ01000104.1"/>
</dbReference>
<evidence type="ECO:0000256" key="5">
    <source>
        <dbReference type="SAM" id="MobiDB-lite"/>
    </source>
</evidence>
<organism evidence="9 10">
    <name type="scientific">Leptospira gomenensis</name>
    <dbReference type="NCBI Taxonomy" id="2484974"/>
    <lineage>
        <taxon>Bacteria</taxon>
        <taxon>Pseudomonadati</taxon>
        <taxon>Spirochaetota</taxon>
        <taxon>Spirochaetia</taxon>
        <taxon>Leptospirales</taxon>
        <taxon>Leptospiraceae</taxon>
        <taxon>Leptospira</taxon>
    </lineage>
</organism>
<dbReference type="SUPFAM" id="SSF56935">
    <property type="entry name" value="Porins"/>
    <property type="match status" value="1"/>
</dbReference>
<evidence type="ECO:0000256" key="6">
    <source>
        <dbReference type="SAM" id="SignalP"/>
    </source>
</evidence>
<dbReference type="Pfam" id="PF00593">
    <property type="entry name" value="TonB_dep_Rec_b-barrel"/>
    <property type="match status" value="1"/>
</dbReference>
<keyword evidence="10" id="KW-1185">Reference proteome</keyword>
<evidence type="ECO:0000256" key="1">
    <source>
        <dbReference type="ARBA" id="ARBA00004442"/>
    </source>
</evidence>
<protein>
    <submittedName>
        <fullName evidence="9">TonB-dependent receptor</fullName>
    </submittedName>
</protein>
<dbReference type="EMBL" id="RQFA01000061">
    <property type="protein sequence ID" value="TGK31692.1"/>
    <property type="molecule type" value="Genomic_DNA"/>
</dbReference>
<feature type="region of interest" description="Disordered" evidence="5">
    <location>
        <begin position="494"/>
        <end position="514"/>
    </location>
</feature>
<evidence type="ECO:0000259" key="8">
    <source>
        <dbReference type="Pfam" id="PF07715"/>
    </source>
</evidence>
<dbReference type="InterPro" id="IPR036942">
    <property type="entry name" value="Beta-barrel_TonB_sf"/>
</dbReference>
<proteinExistence type="inferred from homology"/>
<dbReference type="Gene3D" id="2.170.130.10">
    <property type="entry name" value="TonB-dependent receptor, plug domain"/>
    <property type="match status" value="1"/>
</dbReference>
<dbReference type="Pfam" id="PF13715">
    <property type="entry name" value="CarbopepD_reg_2"/>
    <property type="match status" value="1"/>
</dbReference>